<dbReference type="InterPro" id="IPR052337">
    <property type="entry name" value="SAT4-like"/>
</dbReference>
<dbReference type="OrthoDB" id="61113at2759"/>
<evidence type="ECO:0000256" key="3">
    <source>
        <dbReference type="ARBA" id="ARBA00022989"/>
    </source>
</evidence>
<sequence>MPTRTEIHHLLTAHDNLGEPIPTWNHPECVYALTITFMVLATVCVALRIFTRVKQHCIGWDDYILMATRVAATACSVAVLHSVSHGLGQHFSQLGTGTMIAFQKDFYIALLMYIVSTALVKVCFLTQYFRIFEAGTTIRMVCWICLTVSALWGIAFFIIGAAPCVPLSAFFDWTIDARCYGYGSRNYNELFATFVAHSSLNSLLDLIVLAIPLPMYLQKKTTSWKQRASIASLFGFGILVFGISIWRLGSIVGHRAATWPVMDPTWYACSAIVLAVVEVDMASMCASIPIFWPILQDGWGRIFVTQEIEIVHESRLSGDTQYGGSGRGSMFLHTRQGSDCSTKLVNLAKMPQPPPRAHSEDPLLQQDPALNALAGSGWELQAHCESQPEESSEQ</sequence>
<dbReference type="Proteomes" id="UP000070501">
    <property type="component" value="Unassembled WGS sequence"/>
</dbReference>
<dbReference type="Pfam" id="PF20684">
    <property type="entry name" value="Fung_rhodopsin"/>
    <property type="match status" value="1"/>
</dbReference>
<feature type="transmembrane region" description="Helical" evidence="6">
    <location>
        <begin position="63"/>
        <end position="86"/>
    </location>
</feature>
<comment type="similarity">
    <text evidence="5">Belongs to the SAT4 family.</text>
</comment>
<dbReference type="PANTHER" id="PTHR33048:SF47">
    <property type="entry name" value="INTEGRAL MEMBRANE PROTEIN-RELATED"/>
    <property type="match status" value="1"/>
</dbReference>
<evidence type="ECO:0000313" key="8">
    <source>
        <dbReference type="EMBL" id="KXJ92904.1"/>
    </source>
</evidence>
<keyword evidence="9" id="KW-1185">Reference proteome</keyword>
<evidence type="ECO:0000256" key="2">
    <source>
        <dbReference type="ARBA" id="ARBA00022692"/>
    </source>
</evidence>
<dbReference type="PANTHER" id="PTHR33048">
    <property type="entry name" value="PTH11-LIKE INTEGRAL MEMBRANE PROTEIN (AFU_ORTHOLOGUE AFUA_5G11245)"/>
    <property type="match status" value="1"/>
</dbReference>
<name>A0A136J6V8_9PEZI</name>
<feature type="transmembrane region" description="Helical" evidence="6">
    <location>
        <begin position="228"/>
        <end position="245"/>
    </location>
</feature>
<dbReference type="InterPro" id="IPR049326">
    <property type="entry name" value="Rhodopsin_dom_fungi"/>
</dbReference>
<keyword evidence="3 6" id="KW-1133">Transmembrane helix</keyword>
<dbReference type="AlphaFoldDB" id="A0A136J6V8"/>
<evidence type="ECO:0000313" key="9">
    <source>
        <dbReference type="Proteomes" id="UP000070501"/>
    </source>
</evidence>
<dbReference type="InParanoid" id="A0A136J6V8"/>
<reference evidence="9" key="1">
    <citation type="submission" date="2016-02" db="EMBL/GenBank/DDBJ databases">
        <title>Draft genome sequence of Microdochium bolleyi, a fungal endophyte of beachgrass.</title>
        <authorList>
            <consortium name="DOE Joint Genome Institute"/>
            <person name="David A.S."/>
            <person name="May G."/>
            <person name="Haridas S."/>
            <person name="Lim J."/>
            <person name="Wang M."/>
            <person name="Labutti K."/>
            <person name="Lipzen A."/>
            <person name="Barry K."/>
            <person name="Grigoriev I.V."/>
        </authorList>
    </citation>
    <scope>NUCLEOTIDE SEQUENCE [LARGE SCALE GENOMIC DNA]</scope>
    <source>
        <strain evidence="9">J235TASD1</strain>
    </source>
</reference>
<feature type="transmembrane region" description="Helical" evidence="6">
    <location>
        <begin position="141"/>
        <end position="171"/>
    </location>
</feature>
<comment type="subcellular location">
    <subcellularLocation>
        <location evidence="1">Membrane</location>
        <topology evidence="1">Multi-pass membrane protein</topology>
    </subcellularLocation>
</comment>
<keyword evidence="4 6" id="KW-0472">Membrane</keyword>
<feature type="transmembrane region" description="Helical" evidence="6">
    <location>
        <begin position="106"/>
        <end position="129"/>
    </location>
</feature>
<accession>A0A136J6V8</accession>
<feature type="domain" description="Rhodopsin" evidence="7">
    <location>
        <begin position="47"/>
        <end position="296"/>
    </location>
</feature>
<feature type="transmembrane region" description="Helical" evidence="6">
    <location>
        <begin position="265"/>
        <end position="292"/>
    </location>
</feature>
<evidence type="ECO:0000256" key="1">
    <source>
        <dbReference type="ARBA" id="ARBA00004141"/>
    </source>
</evidence>
<evidence type="ECO:0000256" key="5">
    <source>
        <dbReference type="ARBA" id="ARBA00038359"/>
    </source>
</evidence>
<gene>
    <name evidence="8" type="ORF">Micbo1qcDRAFT_203069</name>
</gene>
<protein>
    <recommendedName>
        <fullName evidence="7">Rhodopsin domain-containing protein</fullName>
    </recommendedName>
</protein>
<evidence type="ECO:0000256" key="6">
    <source>
        <dbReference type="SAM" id="Phobius"/>
    </source>
</evidence>
<feature type="transmembrane region" description="Helical" evidence="6">
    <location>
        <begin position="191"/>
        <end position="216"/>
    </location>
</feature>
<evidence type="ECO:0000256" key="4">
    <source>
        <dbReference type="ARBA" id="ARBA00023136"/>
    </source>
</evidence>
<dbReference type="GO" id="GO:0016020">
    <property type="term" value="C:membrane"/>
    <property type="evidence" value="ECO:0007669"/>
    <property type="project" value="UniProtKB-SubCell"/>
</dbReference>
<evidence type="ECO:0000259" key="7">
    <source>
        <dbReference type="Pfam" id="PF20684"/>
    </source>
</evidence>
<organism evidence="8 9">
    <name type="scientific">Microdochium bolleyi</name>
    <dbReference type="NCBI Taxonomy" id="196109"/>
    <lineage>
        <taxon>Eukaryota</taxon>
        <taxon>Fungi</taxon>
        <taxon>Dikarya</taxon>
        <taxon>Ascomycota</taxon>
        <taxon>Pezizomycotina</taxon>
        <taxon>Sordariomycetes</taxon>
        <taxon>Xylariomycetidae</taxon>
        <taxon>Xylariales</taxon>
        <taxon>Microdochiaceae</taxon>
        <taxon>Microdochium</taxon>
    </lineage>
</organism>
<feature type="transmembrane region" description="Helical" evidence="6">
    <location>
        <begin position="30"/>
        <end position="51"/>
    </location>
</feature>
<proteinExistence type="inferred from homology"/>
<dbReference type="EMBL" id="KQ964248">
    <property type="protein sequence ID" value="KXJ92904.1"/>
    <property type="molecule type" value="Genomic_DNA"/>
</dbReference>
<keyword evidence="2 6" id="KW-0812">Transmembrane</keyword>